<dbReference type="PROSITE" id="PS51257">
    <property type="entry name" value="PROKAR_LIPOPROTEIN"/>
    <property type="match status" value="1"/>
</dbReference>
<sequence length="304" mass="33272">MNYRIGSLRSILVPLVALAASGCSTLERTVEEGPGKQSEFYIGTGVTSKKIPFGYFFASGFTSHDIQSHAHLRDLYQCGQSNDGTEIAVTSKPQCAEFIAFVDDTDALSISALAGIERKLVLIHDPTIGFKSWWLGKGLGRIEIPAYSGWEEGWEPYAAMIFVHEAMHFVFEEAYLRGSVVSLISGARFTMLSEGMAEVAEGACVVGFDRPATLPAEEFERAIRQAFSERGGLSPFEAALPVRSAISAYLGSSPQRDAETCERAFEIARNEGREIDADRLIEIAHEIRRMTTKVAAHPDNRAAP</sequence>
<protein>
    <recommendedName>
        <fullName evidence="4">Peptidase MA-like domain-containing protein</fullName>
    </recommendedName>
</protein>
<dbReference type="Proteomes" id="UP001595607">
    <property type="component" value="Unassembled WGS sequence"/>
</dbReference>
<keyword evidence="3" id="KW-1185">Reference proteome</keyword>
<accession>A0ABV7MGG1</accession>
<organism evidence="2 3">
    <name type="scientific">Parvularcula lutaonensis</name>
    <dbReference type="NCBI Taxonomy" id="491923"/>
    <lineage>
        <taxon>Bacteria</taxon>
        <taxon>Pseudomonadati</taxon>
        <taxon>Pseudomonadota</taxon>
        <taxon>Alphaproteobacteria</taxon>
        <taxon>Parvularculales</taxon>
        <taxon>Parvularculaceae</taxon>
        <taxon>Parvularcula</taxon>
    </lineage>
</organism>
<evidence type="ECO:0008006" key="4">
    <source>
        <dbReference type="Google" id="ProtNLM"/>
    </source>
</evidence>
<dbReference type="RefSeq" id="WP_189577286.1">
    <property type="nucleotide sequence ID" value="NZ_BMXU01000005.1"/>
</dbReference>
<reference evidence="3" key="1">
    <citation type="journal article" date="2019" name="Int. J. Syst. Evol. Microbiol.">
        <title>The Global Catalogue of Microorganisms (GCM) 10K type strain sequencing project: providing services to taxonomists for standard genome sequencing and annotation.</title>
        <authorList>
            <consortium name="The Broad Institute Genomics Platform"/>
            <consortium name="The Broad Institute Genome Sequencing Center for Infectious Disease"/>
            <person name="Wu L."/>
            <person name="Ma J."/>
        </authorList>
    </citation>
    <scope>NUCLEOTIDE SEQUENCE [LARGE SCALE GENOMIC DNA]</scope>
    <source>
        <strain evidence="3">KCTC 22245</strain>
    </source>
</reference>
<dbReference type="EMBL" id="JBHRVA010000003">
    <property type="protein sequence ID" value="MFC3303927.1"/>
    <property type="molecule type" value="Genomic_DNA"/>
</dbReference>
<evidence type="ECO:0000313" key="2">
    <source>
        <dbReference type="EMBL" id="MFC3303927.1"/>
    </source>
</evidence>
<gene>
    <name evidence="2" type="ORF">ACFONP_14450</name>
</gene>
<evidence type="ECO:0000256" key="1">
    <source>
        <dbReference type="SAM" id="SignalP"/>
    </source>
</evidence>
<feature type="signal peptide" evidence="1">
    <location>
        <begin position="1"/>
        <end position="19"/>
    </location>
</feature>
<proteinExistence type="predicted"/>
<name>A0ABV7MGG1_9PROT</name>
<evidence type="ECO:0000313" key="3">
    <source>
        <dbReference type="Proteomes" id="UP001595607"/>
    </source>
</evidence>
<comment type="caution">
    <text evidence="2">The sequence shown here is derived from an EMBL/GenBank/DDBJ whole genome shotgun (WGS) entry which is preliminary data.</text>
</comment>
<keyword evidence="1" id="KW-0732">Signal</keyword>
<feature type="chain" id="PRO_5046791277" description="Peptidase MA-like domain-containing protein" evidence="1">
    <location>
        <begin position="20"/>
        <end position="304"/>
    </location>
</feature>